<evidence type="ECO:0000313" key="7">
    <source>
        <dbReference type="EMBL" id="CAG5085605.1"/>
    </source>
</evidence>
<evidence type="ECO:0000256" key="3">
    <source>
        <dbReference type="ARBA" id="ARBA00022840"/>
    </source>
</evidence>
<comment type="subcellular location">
    <subcellularLocation>
        <location evidence="5">Cytoplasm</location>
    </subcellularLocation>
</comment>
<protein>
    <recommendedName>
        <fullName evidence="5 6">Dephospho-CoA kinase</fullName>
        <ecNumber evidence="5 6">2.7.1.24</ecNumber>
    </recommendedName>
    <alternativeName>
        <fullName evidence="5">Dephosphocoenzyme A kinase</fullName>
    </alternativeName>
</protein>
<dbReference type="Gene3D" id="3.40.50.300">
    <property type="entry name" value="P-loop containing nucleotide triphosphate hydrolases"/>
    <property type="match status" value="1"/>
</dbReference>
<dbReference type="GO" id="GO:0005524">
    <property type="term" value="F:ATP binding"/>
    <property type="evidence" value="ECO:0007669"/>
    <property type="project" value="UniProtKB-UniRule"/>
</dbReference>
<organism evidence="7 8">
    <name type="scientific">Parvicella tangerina</name>
    <dbReference type="NCBI Taxonomy" id="2829795"/>
    <lineage>
        <taxon>Bacteria</taxon>
        <taxon>Pseudomonadati</taxon>
        <taxon>Bacteroidota</taxon>
        <taxon>Flavobacteriia</taxon>
        <taxon>Flavobacteriales</taxon>
        <taxon>Parvicellaceae</taxon>
        <taxon>Parvicella</taxon>
    </lineage>
</organism>
<keyword evidence="5 7" id="KW-0808">Transferase</keyword>
<dbReference type="Pfam" id="PF01121">
    <property type="entry name" value="CoaE"/>
    <property type="match status" value="1"/>
</dbReference>
<dbReference type="GO" id="GO:0004140">
    <property type="term" value="F:dephospho-CoA kinase activity"/>
    <property type="evidence" value="ECO:0007669"/>
    <property type="project" value="UniProtKB-UniRule"/>
</dbReference>
<dbReference type="Proteomes" id="UP000683507">
    <property type="component" value="Chromosome"/>
</dbReference>
<dbReference type="PANTHER" id="PTHR10695:SF46">
    <property type="entry name" value="BIFUNCTIONAL COENZYME A SYNTHASE-RELATED"/>
    <property type="match status" value="1"/>
</dbReference>
<dbReference type="InterPro" id="IPR001977">
    <property type="entry name" value="Depp_CoAkinase"/>
</dbReference>
<comment type="function">
    <text evidence="5">Catalyzes the phosphorylation of the 3'-hydroxyl group of dephosphocoenzyme A to form coenzyme A.</text>
</comment>
<keyword evidence="3 5" id="KW-0067">ATP-binding</keyword>
<dbReference type="AlphaFoldDB" id="A0A916NIP9"/>
<reference evidence="7" key="1">
    <citation type="submission" date="2021-04" db="EMBL/GenBank/DDBJ databases">
        <authorList>
            <person name="Rodrigo-Torres L."/>
            <person name="Arahal R. D."/>
            <person name="Lucena T."/>
        </authorList>
    </citation>
    <scope>NUCLEOTIDE SEQUENCE</scope>
    <source>
        <strain evidence="7">AS29M-1</strain>
    </source>
</reference>
<evidence type="ECO:0000313" key="8">
    <source>
        <dbReference type="Proteomes" id="UP000683507"/>
    </source>
</evidence>
<comment type="pathway">
    <text evidence="5">Cofactor biosynthesis; coenzyme A biosynthesis; CoA from (R)-pantothenate: step 5/5.</text>
</comment>
<proteinExistence type="inferred from homology"/>
<sequence length="196" mass="22316">MVKLGLTGGIGSGKSTVAKIFEEFNIPVYYADDRAKWLMNQPKIRSKIVQQFGKEAYNKGKLDRAFLANLVFKNRKALEALNGIVHPEVGKDFDNWSNYQKSQILVKEAAVLIESGAKDSVDEIVVVTAPAKTRMKRVMARDGVSEQQVVDRLNNQMTDKQRLKYADYVIDNSGEQMLIPQVKRLLEDVRRKYHLK</sequence>
<evidence type="ECO:0000256" key="1">
    <source>
        <dbReference type="ARBA" id="ARBA00009018"/>
    </source>
</evidence>
<dbReference type="EMBL" id="OU015584">
    <property type="protein sequence ID" value="CAG5085605.1"/>
    <property type="molecule type" value="Genomic_DNA"/>
</dbReference>
<feature type="binding site" evidence="5">
    <location>
        <begin position="11"/>
        <end position="16"/>
    </location>
    <ligand>
        <name>ATP</name>
        <dbReference type="ChEBI" id="CHEBI:30616"/>
    </ligand>
</feature>
<evidence type="ECO:0000256" key="4">
    <source>
        <dbReference type="ARBA" id="ARBA00022993"/>
    </source>
</evidence>
<keyword evidence="8" id="KW-1185">Reference proteome</keyword>
<dbReference type="GO" id="GO:0015937">
    <property type="term" value="P:coenzyme A biosynthetic process"/>
    <property type="evidence" value="ECO:0007669"/>
    <property type="project" value="UniProtKB-UniRule"/>
</dbReference>
<evidence type="ECO:0000256" key="2">
    <source>
        <dbReference type="ARBA" id="ARBA00022741"/>
    </source>
</evidence>
<comment type="similarity">
    <text evidence="1 5">Belongs to the CoaE family.</text>
</comment>
<dbReference type="CDD" id="cd02022">
    <property type="entry name" value="DPCK"/>
    <property type="match status" value="1"/>
</dbReference>
<dbReference type="RefSeq" id="WP_258543013.1">
    <property type="nucleotide sequence ID" value="NZ_OU015584.1"/>
</dbReference>
<dbReference type="SUPFAM" id="SSF52540">
    <property type="entry name" value="P-loop containing nucleoside triphosphate hydrolases"/>
    <property type="match status" value="1"/>
</dbReference>
<name>A0A916NIP9_9FLAO</name>
<dbReference type="PANTHER" id="PTHR10695">
    <property type="entry name" value="DEPHOSPHO-COA KINASE-RELATED"/>
    <property type="match status" value="1"/>
</dbReference>
<evidence type="ECO:0000256" key="6">
    <source>
        <dbReference type="NCBIfam" id="TIGR00152"/>
    </source>
</evidence>
<dbReference type="KEGG" id="ptan:CRYO30217_02811"/>
<keyword evidence="4 5" id="KW-0173">Coenzyme A biosynthesis</keyword>
<comment type="catalytic activity">
    <reaction evidence="5">
        <text>3'-dephospho-CoA + ATP = ADP + CoA + H(+)</text>
        <dbReference type="Rhea" id="RHEA:18245"/>
        <dbReference type="ChEBI" id="CHEBI:15378"/>
        <dbReference type="ChEBI" id="CHEBI:30616"/>
        <dbReference type="ChEBI" id="CHEBI:57287"/>
        <dbReference type="ChEBI" id="CHEBI:57328"/>
        <dbReference type="ChEBI" id="CHEBI:456216"/>
        <dbReference type="EC" id="2.7.1.24"/>
    </reaction>
</comment>
<keyword evidence="5" id="KW-0963">Cytoplasm</keyword>
<dbReference type="EC" id="2.7.1.24" evidence="5 6"/>
<dbReference type="InterPro" id="IPR027417">
    <property type="entry name" value="P-loop_NTPase"/>
</dbReference>
<keyword evidence="5 7" id="KW-0418">Kinase</keyword>
<dbReference type="HAMAP" id="MF_00376">
    <property type="entry name" value="Dephospho_CoA_kinase"/>
    <property type="match status" value="1"/>
</dbReference>
<gene>
    <name evidence="5 7" type="primary">coaE</name>
    <name evidence="7" type="ORF">CRYO30217_02811</name>
</gene>
<evidence type="ECO:0000256" key="5">
    <source>
        <dbReference type="HAMAP-Rule" id="MF_00376"/>
    </source>
</evidence>
<accession>A0A916NIP9</accession>
<dbReference type="GO" id="GO:0005737">
    <property type="term" value="C:cytoplasm"/>
    <property type="evidence" value="ECO:0007669"/>
    <property type="project" value="UniProtKB-SubCell"/>
</dbReference>
<keyword evidence="2 5" id="KW-0547">Nucleotide-binding</keyword>
<dbReference type="NCBIfam" id="TIGR00152">
    <property type="entry name" value="dephospho-CoA kinase"/>
    <property type="match status" value="1"/>
</dbReference>